<comment type="caution">
    <text evidence="4">The sequence shown here is derived from an EMBL/GenBank/DDBJ whole genome shotgun (WGS) entry which is preliminary data.</text>
</comment>
<proteinExistence type="predicted"/>
<dbReference type="Pfam" id="PF00400">
    <property type="entry name" value="WD40"/>
    <property type="match status" value="2"/>
</dbReference>
<dbReference type="SMART" id="SM00320">
    <property type="entry name" value="WD40"/>
    <property type="match status" value="2"/>
</dbReference>
<name>A0A813FVI1_POLGL</name>
<evidence type="ECO:0000313" key="4">
    <source>
        <dbReference type="EMBL" id="CAE8616800.1"/>
    </source>
</evidence>
<organism evidence="4 5">
    <name type="scientific">Polarella glacialis</name>
    <name type="common">Dinoflagellate</name>
    <dbReference type="NCBI Taxonomy" id="89957"/>
    <lineage>
        <taxon>Eukaryota</taxon>
        <taxon>Sar</taxon>
        <taxon>Alveolata</taxon>
        <taxon>Dinophyceae</taxon>
        <taxon>Suessiales</taxon>
        <taxon>Suessiaceae</taxon>
        <taxon>Polarella</taxon>
    </lineage>
</organism>
<feature type="repeat" description="WD" evidence="3">
    <location>
        <begin position="19"/>
        <end position="50"/>
    </location>
</feature>
<keyword evidence="1 3" id="KW-0853">WD repeat</keyword>
<keyword evidence="2" id="KW-0677">Repeat</keyword>
<dbReference type="AlphaFoldDB" id="A0A813FVI1"/>
<sequence>MACAAEEAAAVFWSEAAALHAHSACLEVVAWAPDGLRLATGSADATVRVWAQGGSDNSWEVVLIFAGHSGVIRALAWSPDGRKLLSGSADKTARIWDARSEPELAWGL</sequence>
<dbReference type="PROSITE" id="PS00678">
    <property type="entry name" value="WD_REPEATS_1"/>
    <property type="match status" value="1"/>
</dbReference>
<dbReference type="PRINTS" id="PR00320">
    <property type="entry name" value="GPROTEINBRPT"/>
</dbReference>
<evidence type="ECO:0000256" key="1">
    <source>
        <dbReference type="ARBA" id="ARBA00022574"/>
    </source>
</evidence>
<dbReference type="InterPro" id="IPR019775">
    <property type="entry name" value="WD40_repeat_CS"/>
</dbReference>
<reference evidence="4" key="1">
    <citation type="submission" date="2021-02" db="EMBL/GenBank/DDBJ databases">
        <authorList>
            <person name="Dougan E. K."/>
            <person name="Rhodes N."/>
            <person name="Thang M."/>
            <person name="Chan C."/>
        </authorList>
    </citation>
    <scope>NUCLEOTIDE SEQUENCE</scope>
</reference>
<dbReference type="Proteomes" id="UP000654075">
    <property type="component" value="Unassembled WGS sequence"/>
</dbReference>
<dbReference type="SUPFAM" id="SSF50978">
    <property type="entry name" value="WD40 repeat-like"/>
    <property type="match status" value="1"/>
</dbReference>
<dbReference type="PANTHER" id="PTHR19879">
    <property type="entry name" value="TRANSCRIPTION INITIATION FACTOR TFIID"/>
    <property type="match status" value="1"/>
</dbReference>
<dbReference type="EMBL" id="CAJNNV010025967">
    <property type="protein sequence ID" value="CAE8616800.1"/>
    <property type="molecule type" value="Genomic_DNA"/>
</dbReference>
<dbReference type="InterPro" id="IPR020472">
    <property type="entry name" value="WD40_PAC1"/>
</dbReference>
<gene>
    <name evidence="4" type="ORF">PGLA1383_LOCUS34471</name>
</gene>
<dbReference type="InterPro" id="IPR015943">
    <property type="entry name" value="WD40/YVTN_repeat-like_dom_sf"/>
</dbReference>
<protein>
    <submittedName>
        <fullName evidence="4">Uncharacterized protein</fullName>
    </submittedName>
</protein>
<dbReference type="OrthoDB" id="406225at2759"/>
<dbReference type="InterPro" id="IPR036322">
    <property type="entry name" value="WD40_repeat_dom_sf"/>
</dbReference>
<keyword evidence="5" id="KW-1185">Reference proteome</keyword>
<dbReference type="Gene3D" id="2.130.10.10">
    <property type="entry name" value="YVTN repeat-like/Quinoprotein amine dehydrogenase"/>
    <property type="match status" value="1"/>
</dbReference>
<dbReference type="PROSITE" id="PS50082">
    <property type="entry name" value="WD_REPEATS_2"/>
    <property type="match status" value="2"/>
</dbReference>
<evidence type="ECO:0000256" key="2">
    <source>
        <dbReference type="ARBA" id="ARBA00022737"/>
    </source>
</evidence>
<dbReference type="PANTHER" id="PTHR19879:SF9">
    <property type="entry name" value="TRANSCRIPTION INITIATION FACTOR TFIID SUBUNIT 5"/>
    <property type="match status" value="1"/>
</dbReference>
<dbReference type="InterPro" id="IPR001680">
    <property type="entry name" value="WD40_rpt"/>
</dbReference>
<evidence type="ECO:0000313" key="5">
    <source>
        <dbReference type="Proteomes" id="UP000654075"/>
    </source>
</evidence>
<feature type="repeat" description="WD" evidence="3">
    <location>
        <begin position="65"/>
        <end position="100"/>
    </location>
</feature>
<accession>A0A813FVI1</accession>
<dbReference type="PROSITE" id="PS50294">
    <property type="entry name" value="WD_REPEATS_REGION"/>
    <property type="match status" value="2"/>
</dbReference>
<evidence type="ECO:0000256" key="3">
    <source>
        <dbReference type="PROSITE-ProRule" id="PRU00221"/>
    </source>
</evidence>